<dbReference type="GO" id="GO:0006508">
    <property type="term" value="P:proteolysis"/>
    <property type="evidence" value="ECO:0007669"/>
    <property type="project" value="UniProtKB-KW"/>
</dbReference>
<evidence type="ECO:0000259" key="3">
    <source>
        <dbReference type="Pfam" id="PF02517"/>
    </source>
</evidence>
<dbReference type="GO" id="GO:0004175">
    <property type="term" value="F:endopeptidase activity"/>
    <property type="evidence" value="ECO:0007669"/>
    <property type="project" value="UniProtKB-ARBA"/>
</dbReference>
<dbReference type="AlphaFoldDB" id="A0A2S8GCE7"/>
<dbReference type="Pfam" id="PF12679">
    <property type="entry name" value="ABC2_membrane_2"/>
    <property type="match status" value="1"/>
</dbReference>
<proteinExistence type="predicted"/>
<evidence type="ECO:0000256" key="2">
    <source>
        <dbReference type="SAM" id="Phobius"/>
    </source>
</evidence>
<sequence length="774" mass="85793">MNWDNVKLILKRELRDQARDRRTLFSVIGLPVLLYPLMGLMVLQVMQFRQSHPTRLHVIGLAELPEAPPLFEAIEAEEGAAPNVGYQFSPSILEDAAVSGRFEINVDQASIDSEVVEKTAKVSLEAESHDAILYFPPGFKERMESFQDEMKNGSGETESEFPSPQLITNSSEERSKLAEGRLRQILHAWRERVIEKNLEANHVPSVITDPFKIDPLDISEKKVDQASYMWAKIFPFIVVIWALTGAFYPAIDLCAGEKERGTLETLLSSPALRSEIVAGKMLAIMTFSMATSILNLASMGFTATFVMGQFNDPAMAGRMNFGPPPIWSLGWLLLALIPMSALFSALALAIATMARSSKEGQYYLLPLLMLNLPLVVLPVLPDTELTFGTSLIPVSGMSFLLKSLMEGDYQTAALYTVPVLGVTAFCIWVAIRWAIDQFNNESVLFRESERFSLQAWLRKMWRDRQATPTAVGGFVMGIVLLGLPHLLGRYIMPELAPDGTVPAPALIRYMLQLQIGLILLPVLLAGWIFTRSMSKTFLLRWPDREMWIGIVCAPLLAICLHPFSIFLREIIQNTIPMSSEIQEALQGTLGGIEDLPLWAIFAIFAVLPAICEEFACRGFILSGMRHIGHKWAAISIAAIFFGLMHQFLQQSIPAAIFGLMIGFVAVQSRNIVPAILFHATHNSLVFAQGMIVEETLKDFWPLRLLVASATSMPGEAEYQPILVGLCALGAVLLVGVFARMRAELSVEERRQVTLNHQGKFTAPAGKPKDSPPPV</sequence>
<reference evidence="4 5" key="1">
    <citation type="submission" date="2018-02" db="EMBL/GenBank/DDBJ databases">
        <title>Comparative genomes isolates from brazilian mangrove.</title>
        <authorList>
            <person name="Araujo J.E."/>
            <person name="Taketani R.G."/>
            <person name="Silva M.C.P."/>
            <person name="Loureco M.V."/>
            <person name="Andreote F.D."/>
        </authorList>
    </citation>
    <scope>NUCLEOTIDE SEQUENCE [LARGE SCALE GENOMIC DNA]</scope>
    <source>
        <strain evidence="4 5">Nap-Phe MGV</strain>
    </source>
</reference>
<dbReference type="GO" id="GO:0005886">
    <property type="term" value="C:plasma membrane"/>
    <property type="evidence" value="ECO:0007669"/>
    <property type="project" value="UniProtKB-SubCell"/>
</dbReference>
<keyword evidence="4" id="KW-0378">Hydrolase</keyword>
<dbReference type="OrthoDB" id="5486437at2"/>
<feature type="transmembrane region" description="Helical" evidence="2">
    <location>
        <begin position="412"/>
        <end position="435"/>
    </location>
</feature>
<name>A0A2S8GCE7_9BACT</name>
<feature type="compositionally biased region" description="Polar residues" evidence="1">
    <location>
        <begin position="154"/>
        <end position="170"/>
    </location>
</feature>
<feature type="transmembrane region" description="Helical" evidence="2">
    <location>
        <begin position="547"/>
        <end position="567"/>
    </location>
</feature>
<evidence type="ECO:0000313" key="5">
    <source>
        <dbReference type="Proteomes" id="UP000237819"/>
    </source>
</evidence>
<dbReference type="GO" id="GO:0140359">
    <property type="term" value="F:ABC-type transporter activity"/>
    <property type="evidence" value="ECO:0007669"/>
    <property type="project" value="InterPro"/>
</dbReference>
<protein>
    <submittedName>
        <fullName evidence="4">CPBP family intramembrane metalloprotease domain-containing protein</fullName>
    </submittedName>
</protein>
<feature type="transmembrane region" description="Helical" evidence="2">
    <location>
        <begin position="24"/>
        <end position="46"/>
    </location>
</feature>
<dbReference type="GO" id="GO:0008237">
    <property type="term" value="F:metallopeptidase activity"/>
    <property type="evidence" value="ECO:0007669"/>
    <property type="project" value="UniProtKB-KW"/>
</dbReference>
<dbReference type="PANTHER" id="PTHR43471:SF3">
    <property type="entry name" value="ABC TRANSPORTER PERMEASE PROTEIN NATB"/>
    <property type="match status" value="1"/>
</dbReference>
<feature type="domain" description="CAAX prenyl protease 2/Lysostaphin resistance protein A-like" evidence="3">
    <location>
        <begin position="597"/>
        <end position="683"/>
    </location>
</feature>
<feature type="transmembrane region" description="Helical" evidence="2">
    <location>
        <begin position="282"/>
        <end position="306"/>
    </location>
</feature>
<feature type="transmembrane region" description="Helical" evidence="2">
    <location>
        <begin position="229"/>
        <end position="251"/>
    </location>
</feature>
<feature type="transmembrane region" description="Helical" evidence="2">
    <location>
        <begin position="362"/>
        <end position="380"/>
    </location>
</feature>
<dbReference type="PANTHER" id="PTHR43471">
    <property type="entry name" value="ABC TRANSPORTER PERMEASE"/>
    <property type="match status" value="1"/>
</dbReference>
<keyword evidence="2" id="KW-0812">Transmembrane</keyword>
<comment type="caution">
    <text evidence="4">The sequence shown here is derived from an EMBL/GenBank/DDBJ whole genome shotgun (WGS) entry which is preliminary data.</text>
</comment>
<dbReference type="InterPro" id="IPR003675">
    <property type="entry name" value="Rce1/LyrA-like_dom"/>
</dbReference>
<feature type="transmembrane region" description="Helical" evidence="2">
    <location>
        <begin position="507"/>
        <end position="527"/>
    </location>
</feature>
<feature type="transmembrane region" description="Helical" evidence="2">
    <location>
        <begin position="721"/>
        <end position="740"/>
    </location>
</feature>
<keyword evidence="2" id="KW-0472">Membrane</keyword>
<feature type="region of interest" description="Disordered" evidence="1">
    <location>
        <begin position="148"/>
        <end position="173"/>
    </location>
</feature>
<gene>
    <name evidence="4" type="ORF">C5Y93_27570</name>
</gene>
<dbReference type="GO" id="GO:0080120">
    <property type="term" value="P:CAAX-box protein maturation"/>
    <property type="evidence" value="ECO:0007669"/>
    <property type="project" value="UniProtKB-ARBA"/>
</dbReference>
<feature type="transmembrane region" description="Helical" evidence="2">
    <location>
        <begin position="466"/>
        <end position="487"/>
    </location>
</feature>
<accession>A0A2S8GCE7</accession>
<dbReference type="RefSeq" id="WP_105338691.1">
    <property type="nucleotide sequence ID" value="NZ_PUHZ01000025.1"/>
</dbReference>
<evidence type="ECO:0000256" key="1">
    <source>
        <dbReference type="SAM" id="MobiDB-lite"/>
    </source>
</evidence>
<feature type="transmembrane region" description="Helical" evidence="2">
    <location>
        <begin position="595"/>
        <end position="615"/>
    </location>
</feature>
<dbReference type="Pfam" id="PF02517">
    <property type="entry name" value="Rce1-like"/>
    <property type="match status" value="1"/>
</dbReference>
<keyword evidence="4" id="KW-0645">Protease</keyword>
<dbReference type="EMBL" id="PUHZ01000025">
    <property type="protein sequence ID" value="PQO42109.1"/>
    <property type="molecule type" value="Genomic_DNA"/>
</dbReference>
<keyword evidence="2" id="KW-1133">Transmembrane helix</keyword>
<feature type="transmembrane region" description="Helical" evidence="2">
    <location>
        <begin position="627"/>
        <end position="644"/>
    </location>
</feature>
<dbReference type="Proteomes" id="UP000237819">
    <property type="component" value="Unassembled WGS sequence"/>
</dbReference>
<keyword evidence="4" id="KW-0482">Metalloprotease</keyword>
<feature type="transmembrane region" description="Helical" evidence="2">
    <location>
        <begin position="326"/>
        <end position="350"/>
    </location>
</feature>
<evidence type="ECO:0000313" key="4">
    <source>
        <dbReference type="EMBL" id="PQO42109.1"/>
    </source>
</evidence>
<dbReference type="NCBIfam" id="NF041647">
    <property type="entry name" value="ABC_perm_CPBP"/>
    <property type="match status" value="1"/>
</dbReference>
<organism evidence="4 5">
    <name type="scientific">Blastopirellula marina</name>
    <dbReference type="NCBI Taxonomy" id="124"/>
    <lineage>
        <taxon>Bacteria</taxon>
        <taxon>Pseudomonadati</taxon>
        <taxon>Planctomycetota</taxon>
        <taxon>Planctomycetia</taxon>
        <taxon>Pirellulales</taxon>
        <taxon>Pirellulaceae</taxon>
        <taxon>Blastopirellula</taxon>
    </lineage>
</organism>